<dbReference type="Proteomes" id="UP000253204">
    <property type="component" value="Unassembled WGS sequence"/>
</dbReference>
<comment type="caution">
    <text evidence="1">The sequence shown here is derived from an EMBL/GenBank/DDBJ whole genome shotgun (WGS) entry which is preliminary data.</text>
</comment>
<gene>
    <name evidence="1" type="ORF">DU506_13550</name>
</gene>
<evidence type="ECO:0000313" key="2">
    <source>
        <dbReference type="Proteomes" id="UP000253204"/>
    </source>
</evidence>
<keyword evidence="2" id="KW-1185">Reference proteome</keyword>
<dbReference type="AlphaFoldDB" id="A0A368TWJ4"/>
<dbReference type="EMBL" id="QPIJ01000034">
    <property type="protein sequence ID" value="RCV89048.1"/>
    <property type="molecule type" value="Genomic_DNA"/>
</dbReference>
<organism evidence="1 2">
    <name type="scientific">Vreelandella rituensis</name>
    <dbReference type="NCBI Taxonomy" id="2282306"/>
    <lineage>
        <taxon>Bacteria</taxon>
        <taxon>Pseudomonadati</taxon>
        <taxon>Pseudomonadota</taxon>
        <taxon>Gammaproteobacteria</taxon>
        <taxon>Oceanospirillales</taxon>
        <taxon>Halomonadaceae</taxon>
        <taxon>Vreelandella</taxon>
    </lineage>
</organism>
<dbReference type="Pfam" id="PF14284">
    <property type="entry name" value="PcfJ"/>
    <property type="match status" value="1"/>
</dbReference>
<accession>A0A368TWJ4</accession>
<dbReference type="RefSeq" id="WP_114487444.1">
    <property type="nucleotide sequence ID" value="NZ_CBCSHM010000020.1"/>
</dbReference>
<protein>
    <recommendedName>
        <fullName evidence="3">PcfJ-like protein</fullName>
    </recommendedName>
</protein>
<name>A0A368TWJ4_9GAMM</name>
<sequence>MPMKALALPSPTSCPGAPVNDPGTHVVFDFQAAVGYQLTLHLSPWQSAAPFSWESRVDGEPVANGTFLAPLGIGWEMLSTTHSEQLMTGMPESVRSVIRVAPFLGMELAQVCGQLEAARELAVSAPLLLILLVDRGIQAAWTPAMLAQLLGERQAVQCAAAGLPEAKSYAKLLRRCQLWPMIRRDLLELMRTLHRADDVALLRHHPSLNLTHLVFLARYEGGRWPGLLVLIDGIVEGHRPRPGASAWLQRMLTDTSRMLPMHPQALYRVRSLAGLQALHDRLVQRFNARMRGDNGRKSAINLQHCHGDYPAPPLPGNDAITPITSWQSLLGEGQRMVHCVGSYDRAVALGHLALYHMHDPQAVTIAIAPQGKRWVLSQTRGARNTMPSAEAQQNIQAWLETTQASASS</sequence>
<evidence type="ECO:0008006" key="3">
    <source>
        <dbReference type="Google" id="ProtNLM"/>
    </source>
</evidence>
<evidence type="ECO:0000313" key="1">
    <source>
        <dbReference type="EMBL" id="RCV89048.1"/>
    </source>
</evidence>
<reference evidence="1 2" key="1">
    <citation type="submission" date="2018-07" db="EMBL/GenBank/DDBJ databases">
        <title>Halomonas rutogse sp. nov., isolated from Lake TangqianCo on Tibetan Plateau.</title>
        <authorList>
            <person name="Lu H."/>
            <person name="Xing P."/>
            <person name="Wu Q."/>
        </authorList>
    </citation>
    <scope>NUCLEOTIDE SEQUENCE [LARGE SCALE GENOMIC DNA]</scope>
    <source>
        <strain evidence="1 2">TQ8S</strain>
    </source>
</reference>
<dbReference type="InterPro" id="IPR025586">
    <property type="entry name" value="PcfJ"/>
</dbReference>
<dbReference type="OrthoDB" id="5620376at2"/>
<proteinExistence type="predicted"/>